<dbReference type="AlphaFoldDB" id="A0A4Z2JCE2"/>
<evidence type="ECO:0000256" key="2">
    <source>
        <dbReference type="ARBA" id="ARBA00022679"/>
    </source>
</evidence>
<keyword evidence="3" id="KW-0949">S-adenosyl-L-methionine</keyword>
<sequence length="71" mass="7578">MHSCTTLLGSPSGVKPGSHRAAPPVLLSQPIAEELMVFKEQSSILHFTDPCHGYSCSRSTAARLHSKATDT</sequence>
<gene>
    <name evidence="5" type="ORF">EYF80_001840</name>
</gene>
<evidence type="ECO:0000256" key="1">
    <source>
        <dbReference type="ARBA" id="ARBA00022603"/>
    </source>
</evidence>
<organism evidence="5 6">
    <name type="scientific">Liparis tanakae</name>
    <name type="common">Tanaka's snailfish</name>
    <dbReference type="NCBI Taxonomy" id="230148"/>
    <lineage>
        <taxon>Eukaryota</taxon>
        <taxon>Metazoa</taxon>
        <taxon>Chordata</taxon>
        <taxon>Craniata</taxon>
        <taxon>Vertebrata</taxon>
        <taxon>Euteleostomi</taxon>
        <taxon>Actinopterygii</taxon>
        <taxon>Neopterygii</taxon>
        <taxon>Teleostei</taxon>
        <taxon>Neoteleostei</taxon>
        <taxon>Acanthomorphata</taxon>
        <taxon>Eupercaria</taxon>
        <taxon>Perciformes</taxon>
        <taxon>Cottioidei</taxon>
        <taxon>Cottales</taxon>
        <taxon>Liparidae</taxon>
        <taxon>Liparis</taxon>
    </lineage>
</organism>
<evidence type="ECO:0000313" key="5">
    <source>
        <dbReference type="EMBL" id="TNN87876.1"/>
    </source>
</evidence>
<name>A0A4Z2JCE2_9TELE</name>
<dbReference type="PROSITE" id="PS00094">
    <property type="entry name" value="C5_MTASE_1"/>
    <property type="match status" value="1"/>
</dbReference>
<keyword evidence="2" id="KW-0808">Transferase</keyword>
<keyword evidence="6" id="KW-1185">Reference proteome</keyword>
<comment type="caution">
    <text evidence="5">The sequence shown here is derived from an EMBL/GenBank/DDBJ whole genome shotgun (WGS) entry which is preliminary data.</text>
</comment>
<evidence type="ECO:0000256" key="4">
    <source>
        <dbReference type="SAM" id="MobiDB-lite"/>
    </source>
</evidence>
<feature type="region of interest" description="Disordered" evidence="4">
    <location>
        <begin position="1"/>
        <end position="22"/>
    </location>
</feature>
<accession>A0A4Z2JCE2</accession>
<dbReference type="EMBL" id="SRLO01000008">
    <property type="protein sequence ID" value="TNN87876.1"/>
    <property type="molecule type" value="Genomic_DNA"/>
</dbReference>
<reference evidence="5 6" key="1">
    <citation type="submission" date="2019-03" db="EMBL/GenBank/DDBJ databases">
        <title>First draft genome of Liparis tanakae, snailfish: a comprehensive survey of snailfish specific genes.</title>
        <authorList>
            <person name="Kim W."/>
            <person name="Song I."/>
            <person name="Jeong J.-H."/>
            <person name="Kim D."/>
            <person name="Kim S."/>
            <person name="Ryu S."/>
            <person name="Song J.Y."/>
            <person name="Lee S.K."/>
        </authorList>
    </citation>
    <scope>NUCLEOTIDE SEQUENCE [LARGE SCALE GENOMIC DNA]</scope>
    <source>
        <tissue evidence="5">Muscle</tissue>
    </source>
</reference>
<evidence type="ECO:0000256" key="3">
    <source>
        <dbReference type="ARBA" id="ARBA00022691"/>
    </source>
</evidence>
<evidence type="ECO:0000313" key="6">
    <source>
        <dbReference type="Proteomes" id="UP000314294"/>
    </source>
</evidence>
<keyword evidence="1" id="KW-0489">Methyltransferase</keyword>
<proteinExistence type="predicted"/>
<dbReference type="GO" id="GO:0032259">
    <property type="term" value="P:methylation"/>
    <property type="evidence" value="ECO:0007669"/>
    <property type="project" value="UniProtKB-KW"/>
</dbReference>
<dbReference type="GO" id="GO:0008168">
    <property type="term" value="F:methyltransferase activity"/>
    <property type="evidence" value="ECO:0007669"/>
    <property type="project" value="UniProtKB-KW"/>
</dbReference>
<protein>
    <submittedName>
        <fullName evidence="5">Uncharacterized protein</fullName>
    </submittedName>
</protein>
<dbReference type="Proteomes" id="UP000314294">
    <property type="component" value="Unassembled WGS sequence"/>
</dbReference>
<dbReference type="InterPro" id="IPR018117">
    <property type="entry name" value="C5_DNA_meth_AS"/>
</dbReference>